<dbReference type="Pfam" id="PF00102">
    <property type="entry name" value="Y_phosphatase"/>
    <property type="match status" value="2"/>
</dbReference>
<evidence type="ECO:0000256" key="4">
    <source>
        <dbReference type="ARBA" id="ARBA00051722"/>
    </source>
</evidence>
<dbReference type="SUPFAM" id="SSF52799">
    <property type="entry name" value="(Phosphotyrosine protein) phosphatases II"/>
    <property type="match status" value="2"/>
</dbReference>
<dbReference type="Gene3D" id="3.90.190.10">
    <property type="entry name" value="Protein tyrosine phosphatase superfamily"/>
    <property type="match status" value="2"/>
</dbReference>
<gene>
    <name evidence="10" type="primary">LOC111113170</name>
</gene>
<dbReference type="PANTHER" id="PTHR19134:SF449">
    <property type="entry name" value="TYROSINE-PROTEIN PHOSPHATASE 1"/>
    <property type="match status" value="1"/>
</dbReference>
<dbReference type="PROSITE" id="PS00383">
    <property type="entry name" value="TYR_PHOSPHATASE_1"/>
    <property type="match status" value="1"/>
</dbReference>
<dbReference type="GeneID" id="111113170"/>
<keyword evidence="6" id="KW-0812">Transmembrane</keyword>
<dbReference type="PANTHER" id="PTHR19134">
    <property type="entry name" value="RECEPTOR-TYPE TYROSINE-PROTEIN PHOSPHATASE"/>
    <property type="match status" value="1"/>
</dbReference>
<keyword evidence="3" id="KW-0904">Protein phosphatase</keyword>
<evidence type="ECO:0000256" key="2">
    <source>
        <dbReference type="ARBA" id="ARBA00022801"/>
    </source>
</evidence>
<dbReference type="InterPro" id="IPR000387">
    <property type="entry name" value="Tyr_Pase_dom"/>
</dbReference>
<dbReference type="InterPro" id="IPR003595">
    <property type="entry name" value="Tyr_Pase_cat"/>
</dbReference>
<feature type="compositionally biased region" description="Basic and acidic residues" evidence="5">
    <location>
        <begin position="512"/>
        <end position="524"/>
    </location>
</feature>
<accession>A0A8B8BVM0</accession>
<evidence type="ECO:0000256" key="3">
    <source>
        <dbReference type="ARBA" id="ARBA00022912"/>
    </source>
</evidence>
<dbReference type="InterPro" id="IPR000242">
    <property type="entry name" value="PTP_cat"/>
</dbReference>
<evidence type="ECO:0000313" key="9">
    <source>
        <dbReference type="Proteomes" id="UP000694844"/>
    </source>
</evidence>
<dbReference type="EC" id="3.1.3.48" evidence="1"/>
<dbReference type="PROSITE" id="PS50055">
    <property type="entry name" value="TYR_PHOSPHATASE_PTP"/>
    <property type="match status" value="2"/>
</dbReference>
<evidence type="ECO:0000313" key="10">
    <source>
        <dbReference type="RefSeq" id="XP_022306914.1"/>
    </source>
</evidence>
<feature type="transmembrane region" description="Helical" evidence="6">
    <location>
        <begin position="6"/>
        <end position="29"/>
    </location>
</feature>
<keyword evidence="9" id="KW-1185">Reference proteome</keyword>
<dbReference type="RefSeq" id="XP_022306914.1">
    <property type="nucleotide sequence ID" value="XM_022451206.1"/>
</dbReference>
<dbReference type="InterPro" id="IPR000742">
    <property type="entry name" value="EGF"/>
</dbReference>
<sequence>MLDISMVDLSIFLRCILGVLQLFSVTIAYENLALGKPARQLAPYTYTSGWGADKAVDGLYTSLSPWGYQCAISADGNSKAKWWVDLEGVFSIHHIFIQYRTDNLNWDAKNGYTARFLGFSVYISNTTNKEDGVLCFRDTNYTRATIPNPVNITCPYHGRYVIYYNNRTHPPYPANGYSEHAFNELCELEVLGCRKRGYFGDSCTLECPQNCQEGHCHITEGSCLGCFPGYIGPTCNTECTNNKYGQDCRESCGNCTKGEQCYHVNGSCPNGCVDGMMGENCDTACLDNYYGPNCVNMCSNYCGDPKKCNSQTGECKDGCQIGWKKPLCKERCDAGLFGQDCKEKCGKCVKGNNCHHVNGTCSNGCDPGYQGLNCTEGCSWGTYGFNCNGTCQSNCSGNVSCDAITGICPQNKEREGGGGDVLAVIAGVFVPLLNFTALIASFILFERVQKQAHWNDLRLKDGQRGITRAEVIGNSDLPDFIENNGDVKKVSLHYTANDKSTKKLLHVSSTSRKHDGTDDDKNKESTVKKETVFDILVSDLPNVIAKKTDEYFNQEFSSLPSGEQHSCDVGKRKEHRTKNRFALTFPYDHSRVVLKGNGESDYINASYIQDIDKANMYIATQGPTQHTLNDFWAMIWQENVTQIVMLTNLQEGVRVKCKKYWPNYEQGTCFGKLSIKNVDEKEYAFYIKRAFSVSSRKENKSRVVTQYHYTTWPDHGTPDPLSLVVFHRHVMRTRANQNEVPVVVHCSAGIGRTGTYIALDALYKSGKATGKINVAEYVKVMRSNRMDMVQTNEQYKVIFLALSEEFKADVKPQSLSDFTECVKRLTEDIPANQAVIRKQFKTLMQIRQECTSDDFKIATQHSANKEEKVLPLDKYVLYLTSSVKKRGQYINAINVPSFLKNTAFIVTKYPPLEDAVDFLRLLIDHESHTVICMNSLNEIESSKAWIAEPTSCKNVDPFTVQHENETETEVKVTNIRIIKGEEITHPVVIVEPKQSSASAGTPRDASCLLSSVSYALNVSTEGPLTIVSRDGASLCGVFCAVFNCIQQINMDDSVDVFTTVRQLQTRRPEFCSTQEEYLLVHKTLRDYIEATKENTYANHKIPKRSLRVR</sequence>
<dbReference type="SMART" id="SM00194">
    <property type="entry name" value="PTPc"/>
    <property type="match status" value="2"/>
</dbReference>
<dbReference type="SMART" id="SM00404">
    <property type="entry name" value="PTPc_motif"/>
    <property type="match status" value="2"/>
</dbReference>
<dbReference type="InterPro" id="IPR050348">
    <property type="entry name" value="Protein-Tyr_Phosphatase"/>
</dbReference>
<evidence type="ECO:0000259" key="7">
    <source>
        <dbReference type="PROSITE" id="PS50055"/>
    </source>
</evidence>
<dbReference type="InterPro" id="IPR016130">
    <property type="entry name" value="Tyr_Pase_AS"/>
</dbReference>
<keyword evidence="6" id="KW-0472">Membrane</keyword>
<dbReference type="InterPro" id="IPR029021">
    <property type="entry name" value="Prot-tyrosine_phosphatase-like"/>
</dbReference>
<proteinExistence type="predicted"/>
<feature type="transmembrane region" description="Helical" evidence="6">
    <location>
        <begin position="421"/>
        <end position="445"/>
    </location>
</feature>
<comment type="catalytic activity">
    <reaction evidence="4">
        <text>O-phospho-L-tyrosyl-[protein] + H2O = L-tyrosyl-[protein] + phosphate</text>
        <dbReference type="Rhea" id="RHEA:10684"/>
        <dbReference type="Rhea" id="RHEA-COMP:10136"/>
        <dbReference type="Rhea" id="RHEA-COMP:20101"/>
        <dbReference type="ChEBI" id="CHEBI:15377"/>
        <dbReference type="ChEBI" id="CHEBI:43474"/>
        <dbReference type="ChEBI" id="CHEBI:46858"/>
        <dbReference type="ChEBI" id="CHEBI:61978"/>
        <dbReference type="EC" id="3.1.3.48"/>
    </reaction>
</comment>
<dbReference type="InterPro" id="IPR008979">
    <property type="entry name" value="Galactose-bd-like_sf"/>
</dbReference>
<evidence type="ECO:0000256" key="1">
    <source>
        <dbReference type="ARBA" id="ARBA00013064"/>
    </source>
</evidence>
<name>A0A8B8BVM0_CRAVI</name>
<feature type="domain" description="Tyrosine-protein phosphatase" evidence="7">
    <location>
        <begin position="836"/>
        <end position="1087"/>
    </location>
</feature>
<dbReference type="FunFam" id="3.90.190.10:FF:000102">
    <property type="entry name" value="Receptor-type tyrosine-protein phosphatase"/>
    <property type="match status" value="1"/>
</dbReference>
<dbReference type="CDD" id="cd00047">
    <property type="entry name" value="PTPc"/>
    <property type="match status" value="2"/>
</dbReference>
<dbReference type="PROSITE" id="PS50056">
    <property type="entry name" value="TYR_PHOSPHATASE_2"/>
    <property type="match status" value="1"/>
</dbReference>
<feature type="domain" description="Tyrosine-protein phosphatase" evidence="7">
    <location>
        <begin position="552"/>
        <end position="805"/>
    </location>
</feature>
<dbReference type="GO" id="GO:0004725">
    <property type="term" value="F:protein tyrosine phosphatase activity"/>
    <property type="evidence" value="ECO:0007669"/>
    <property type="project" value="UniProtKB-EC"/>
</dbReference>
<dbReference type="Gene3D" id="2.170.300.10">
    <property type="entry name" value="Tie2 ligand-binding domain superfamily"/>
    <property type="match status" value="1"/>
</dbReference>
<dbReference type="SUPFAM" id="SSF49785">
    <property type="entry name" value="Galactose-binding domain-like"/>
    <property type="match status" value="1"/>
</dbReference>
<evidence type="ECO:0000259" key="8">
    <source>
        <dbReference type="PROSITE" id="PS50056"/>
    </source>
</evidence>
<reference evidence="10" key="1">
    <citation type="submission" date="2025-08" db="UniProtKB">
        <authorList>
            <consortium name="RefSeq"/>
        </authorList>
    </citation>
    <scope>IDENTIFICATION</scope>
    <source>
        <tissue evidence="10">Whole sample</tissue>
    </source>
</reference>
<dbReference type="KEGG" id="cvn:111113170"/>
<feature type="region of interest" description="Disordered" evidence="5">
    <location>
        <begin position="503"/>
        <end position="524"/>
    </location>
</feature>
<dbReference type="Gene3D" id="2.60.120.260">
    <property type="entry name" value="Galactose-binding domain-like"/>
    <property type="match status" value="1"/>
</dbReference>
<keyword evidence="2" id="KW-0378">Hydrolase</keyword>
<keyword evidence="6" id="KW-1133">Transmembrane helix</keyword>
<evidence type="ECO:0000256" key="6">
    <source>
        <dbReference type="SAM" id="Phobius"/>
    </source>
</evidence>
<dbReference type="PRINTS" id="PR00700">
    <property type="entry name" value="PRTYPHPHTASE"/>
</dbReference>
<dbReference type="Proteomes" id="UP000694844">
    <property type="component" value="Chromosome 9"/>
</dbReference>
<dbReference type="SMART" id="SM00181">
    <property type="entry name" value="EGF"/>
    <property type="match status" value="3"/>
</dbReference>
<organism evidence="9 10">
    <name type="scientific">Crassostrea virginica</name>
    <name type="common">Eastern oyster</name>
    <dbReference type="NCBI Taxonomy" id="6565"/>
    <lineage>
        <taxon>Eukaryota</taxon>
        <taxon>Metazoa</taxon>
        <taxon>Spiralia</taxon>
        <taxon>Lophotrochozoa</taxon>
        <taxon>Mollusca</taxon>
        <taxon>Bivalvia</taxon>
        <taxon>Autobranchia</taxon>
        <taxon>Pteriomorphia</taxon>
        <taxon>Ostreida</taxon>
        <taxon>Ostreoidea</taxon>
        <taxon>Ostreidae</taxon>
        <taxon>Crassostrea</taxon>
    </lineage>
</organism>
<dbReference type="AlphaFoldDB" id="A0A8B8BVM0"/>
<protein>
    <recommendedName>
        <fullName evidence="1">protein-tyrosine-phosphatase</fullName>
        <ecNumber evidence="1">3.1.3.48</ecNumber>
    </recommendedName>
</protein>
<feature type="domain" description="Tyrosine specific protein phosphatases" evidence="8">
    <location>
        <begin position="721"/>
        <end position="796"/>
    </location>
</feature>
<evidence type="ECO:0000256" key="5">
    <source>
        <dbReference type="SAM" id="MobiDB-lite"/>
    </source>
</evidence>